<evidence type="ECO:0000259" key="6">
    <source>
        <dbReference type="Pfam" id="PF02518"/>
    </source>
</evidence>
<dbReference type="AlphaFoldDB" id="A0A365P9W2"/>
<proteinExistence type="predicted"/>
<keyword evidence="7" id="KW-0808">Transferase</keyword>
<dbReference type="GO" id="GO:0000155">
    <property type="term" value="F:phosphorelay sensor kinase activity"/>
    <property type="evidence" value="ECO:0007669"/>
    <property type="project" value="TreeGrafter"/>
</dbReference>
<organism evidence="7 8">
    <name type="scientific">Dietzia maris</name>
    <dbReference type="NCBI Taxonomy" id="37915"/>
    <lineage>
        <taxon>Bacteria</taxon>
        <taxon>Bacillati</taxon>
        <taxon>Actinomycetota</taxon>
        <taxon>Actinomycetes</taxon>
        <taxon>Mycobacteriales</taxon>
        <taxon>Dietziaceae</taxon>
        <taxon>Dietzia</taxon>
    </lineage>
</organism>
<evidence type="ECO:0000256" key="5">
    <source>
        <dbReference type="SAM" id="MobiDB-lite"/>
    </source>
</evidence>
<evidence type="ECO:0000313" key="8">
    <source>
        <dbReference type="Proteomes" id="UP000252187"/>
    </source>
</evidence>
<dbReference type="PRINTS" id="PR00344">
    <property type="entry name" value="BCTRLSENSOR"/>
</dbReference>
<dbReference type="SUPFAM" id="SSF55874">
    <property type="entry name" value="ATPase domain of HSP90 chaperone/DNA topoisomerase II/histidine kinase"/>
    <property type="match status" value="1"/>
</dbReference>
<evidence type="ECO:0000256" key="2">
    <source>
        <dbReference type="ARBA" id="ARBA00012438"/>
    </source>
</evidence>
<dbReference type="InterPro" id="IPR004358">
    <property type="entry name" value="Sig_transdc_His_kin-like_C"/>
</dbReference>
<dbReference type="InterPro" id="IPR003594">
    <property type="entry name" value="HATPase_dom"/>
</dbReference>
<evidence type="ECO:0000256" key="3">
    <source>
        <dbReference type="ARBA" id="ARBA00022553"/>
    </source>
</evidence>
<dbReference type="PANTHER" id="PTHR43547:SF2">
    <property type="entry name" value="HYBRID SIGNAL TRANSDUCTION HISTIDINE KINASE C"/>
    <property type="match status" value="1"/>
</dbReference>
<gene>
    <name evidence="7" type="ORF">DQ226_09385</name>
</gene>
<dbReference type="EC" id="2.7.13.3" evidence="2"/>
<dbReference type="InterPro" id="IPR036890">
    <property type="entry name" value="HATPase_C_sf"/>
</dbReference>
<dbReference type="Gene3D" id="3.30.565.10">
    <property type="entry name" value="Histidine kinase-like ATPase, C-terminal domain"/>
    <property type="match status" value="1"/>
</dbReference>
<feature type="domain" description="Histidine kinase/HSP90-like ATPase" evidence="6">
    <location>
        <begin position="20"/>
        <end position="66"/>
    </location>
</feature>
<evidence type="ECO:0000313" key="7">
    <source>
        <dbReference type="EMBL" id="RBA36187.1"/>
    </source>
</evidence>
<sequence length="88" mass="8830">MTKPVSRRSSTANGPCPSSTRTERPSGGSGIGLTITRALVEAHGGNIRAHSDGPGRDASFTVEFPSSGRSPTNRAGISGAQVAGPGLI</sequence>
<comment type="caution">
    <text evidence="7">The sequence shown here is derived from an EMBL/GenBank/DDBJ whole genome shotgun (WGS) entry which is preliminary data.</text>
</comment>
<feature type="region of interest" description="Disordered" evidence="5">
    <location>
        <begin position="44"/>
        <end position="88"/>
    </location>
</feature>
<accession>A0A365P9W2</accession>
<evidence type="ECO:0000256" key="4">
    <source>
        <dbReference type="ARBA" id="ARBA00023012"/>
    </source>
</evidence>
<feature type="compositionally biased region" description="Polar residues" evidence="5">
    <location>
        <begin position="7"/>
        <end position="20"/>
    </location>
</feature>
<feature type="region of interest" description="Disordered" evidence="5">
    <location>
        <begin position="1"/>
        <end position="32"/>
    </location>
</feature>
<keyword evidence="7" id="KW-0418">Kinase</keyword>
<dbReference type="Pfam" id="PF02518">
    <property type="entry name" value="HATPase_c"/>
    <property type="match status" value="1"/>
</dbReference>
<keyword evidence="3" id="KW-0597">Phosphoprotein</keyword>
<protein>
    <recommendedName>
        <fullName evidence="2">histidine kinase</fullName>
        <ecNumber evidence="2">2.7.13.3</ecNumber>
    </recommendedName>
</protein>
<evidence type="ECO:0000256" key="1">
    <source>
        <dbReference type="ARBA" id="ARBA00000085"/>
    </source>
</evidence>
<dbReference type="PANTHER" id="PTHR43547">
    <property type="entry name" value="TWO-COMPONENT HISTIDINE KINASE"/>
    <property type="match status" value="1"/>
</dbReference>
<name>A0A365P9W2_9ACTN</name>
<dbReference type="Proteomes" id="UP000252187">
    <property type="component" value="Unassembled WGS sequence"/>
</dbReference>
<keyword evidence="4" id="KW-0902">Two-component regulatory system</keyword>
<reference evidence="7 8" key="1">
    <citation type="submission" date="2018-06" db="EMBL/GenBank/DDBJ databases">
        <title>Whole genome sequencing of four bacterial strains from South Shetland trench revealing bio-synthetic gene clusters.</title>
        <authorList>
            <person name="Abdel-Mageed W.M."/>
            <person name="Lehri B."/>
            <person name="Jarmusch S.A."/>
            <person name="Miranda K."/>
            <person name="Goodfellow M."/>
            <person name="Jaspars M."/>
            <person name="Karlyshev A.V."/>
        </authorList>
    </citation>
    <scope>NUCLEOTIDE SEQUENCE [LARGE SCALE GENOMIC DNA]</scope>
    <source>
        <strain evidence="7 8">SST1</strain>
    </source>
</reference>
<comment type="catalytic activity">
    <reaction evidence="1">
        <text>ATP + protein L-histidine = ADP + protein N-phospho-L-histidine.</text>
        <dbReference type="EC" id="2.7.13.3"/>
    </reaction>
</comment>
<dbReference type="EMBL" id="QNTT01000021">
    <property type="protein sequence ID" value="RBA36187.1"/>
    <property type="molecule type" value="Genomic_DNA"/>
</dbReference>